<name>A0A9Q1E6S5_SYNKA</name>
<feature type="region of interest" description="Disordered" evidence="1">
    <location>
        <begin position="399"/>
        <end position="421"/>
    </location>
</feature>
<evidence type="ECO:0000259" key="2">
    <source>
        <dbReference type="PROSITE" id="PS51029"/>
    </source>
</evidence>
<accession>A0A9Q1E6S5</accession>
<dbReference type="PANTHER" id="PTHR12243:SF67">
    <property type="entry name" value="COREPRESSOR OF PANGOLIN, ISOFORM A-RELATED"/>
    <property type="match status" value="1"/>
</dbReference>
<dbReference type="AlphaFoldDB" id="A0A9Q1E6S5"/>
<keyword evidence="4" id="KW-1185">Reference proteome</keyword>
<evidence type="ECO:0000313" key="3">
    <source>
        <dbReference type="EMBL" id="KAJ8333288.1"/>
    </source>
</evidence>
<feature type="domain" description="MADF" evidence="2">
    <location>
        <begin position="135"/>
        <end position="223"/>
    </location>
</feature>
<sequence length="421" mass="49666">MMAEFWTEEREDVLVQLFQEQSCLYYTSLKAYSNRISKKNAICHIAERLGICDKEVSKKMHSLRTQYNRYAKMCPSESSGMKTARQDWILQRLSFLEPHIRKRSSMRNTDDKPITRQYNVNTVMAEFWTAEREDILVQLFEEQSCLYDTSLKAYSNRISKKNAICHIAERLGIGDKEVSKKMHSLRTQYNRYAKMCPSESSGMKTARQDWILQRLSFLEPHIRKRSSMCNTDDKGYDTAEREEEESEEPEEEVKEEEGSEEPEEEVKEEEESEEQEEEVKEEEESEKPEEELKEEESTTRDPPPPPSTVHHQNRRKRNHTERQETEILQTIGGYLQKRPQPKEQDELSAFCNNLEHKMRRIKDETIRLELEHQLEEACYHAVMRDRAVHTLTSSPSPLMHPVILHPSTSSHRETSIPMMEI</sequence>
<proteinExistence type="predicted"/>
<dbReference type="PROSITE" id="PS51029">
    <property type="entry name" value="MADF"/>
    <property type="match status" value="2"/>
</dbReference>
<dbReference type="PANTHER" id="PTHR12243">
    <property type="entry name" value="MADF DOMAIN TRANSCRIPTION FACTOR"/>
    <property type="match status" value="1"/>
</dbReference>
<gene>
    <name evidence="3" type="ORF">SKAU_G00421840</name>
</gene>
<organism evidence="3 4">
    <name type="scientific">Synaphobranchus kaupii</name>
    <name type="common">Kaup's arrowtooth eel</name>
    <dbReference type="NCBI Taxonomy" id="118154"/>
    <lineage>
        <taxon>Eukaryota</taxon>
        <taxon>Metazoa</taxon>
        <taxon>Chordata</taxon>
        <taxon>Craniata</taxon>
        <taxon>Vertebrata</taxon>
        <taxon>Euteleostomi</taxon>
        <taxon>Actinopterygii</taxon>
        <taxon>Neopterygii</taxon>
        <taxon>Teleostei</taxon>
        <taxon>Anguilliformes</taxon>
        <taxon>Synaphobranchidae</taxon>
        <taxon>Synaphobranchus</taxon>
    </lineage>
</organism>
<dbReference type="InterPro" id="IPR039353">
    <property type="entry name" value="TF_Adf1"/>
</dbReference>
<evidence type="ECO:0000256" key="1">
    <source>
        <dbReference type="SAM" id="MobiDB-lite"/>
    </source>
</evidence>
<reference evidence="3" key="1">
    <citation type="journal article" date="2023" name="Science">
        <title>Genome structures resolve the early diversification of teleost fishes.</title>
        <authorList>
            <person name="Parey E."/>
            <person name="Louis A."/>
            <person name="Montfort J."/>
            <person name="Bouchez O."/>
            <person name="Roques C."/>
            <person name="Iampietro C."/>
            <person name="Lluch J."/>
            <person name="Castinel A."/>
            <person name="Donnadieu C."/>
            <person name="Desvignes T."/>
            <person name="Floi Bucao C."/>
            <person name="Jouanno E."/>
            <person name="Wen M."/>
            <person name="Mejri S."/>
            <person name="Dirks R."/>
            <person name="Jansen H."/>
            <person name="Henkel C."/>
            <person name="Chen W.J."/>
            <person name="Zahm M."/>
            <person name="Cabau C."/>
            <person name="Klopp C."/>
            <person name="Thompson A.W."/>
            <person name="Robinson-Rechavi M."/>
            <person name="Braasch I."/>
            <person name="Lecointre G."/>
            <person name="Bobe J."/>
            <person name="Postlethwait J.H."/>
            <person name="Berthelot C."/>
            <person name="Roest Crollius H."/>
            <person name="Guiguen Y."/>
        </authorList>
    </citation>
    <scope>NUCLEOTIDE SEQUENCE</scope>
    <source>
        <strain evidence="3">WJC10195</strain>
    </source>
</reference>
<dbReference type="Pfam" id="PF10545">
    <property type="entry name" value="MADF_DNA_bdg"/>
    <property type="match status" value="2"/>
</dbReference>
<dbReference type="InterPro" id="IPR006578">
    <property type="entry name" value="MADF-dom"/>
</dbReference>
<dbReference type="SMART" id="SM00595">
    <property type="entry name" value="MADF"/>
    <property type="match status" value="2"/>
</dbReference>
<dbReference type="EMBL" id="JAINUF010000024">
    <property type="protein sequence ID" value="KAJ8333288.1"/>
    <property type="molecule type" value="Genomic_DNA"/>
</dbReference>
<dbReference type="OrthoDB" id="8881252at2759"/>
<feature type="region of interest" description="Disordered" evidence="1">
    <location>
        <begin position="226"/>
        <end position="324"/>
    </location>
</feature>
<dbReference type="Proteomes" id="UP001152622">
    <property type="component" value="Chromosome 24"/>
</dbReference>
<evidence type="ECO:0000313" key="4">
    <source>
        <dbReference type="Proteomes" id="UP001152622"/>
    </source>
</evidence>
<comment type="caution">
    <text evidence="3">The sequence shown here is derived from an EMBL/GenBank/DDBJ whole genome shotgun (WGS) entry which is preliminary data.</text>
</comment>
<feature type="compositionally biased region" description="Acidic residues" evidence="1">
    <location>
        <begin position="240"/>
        <end position="294"/>
    </location>
</feature>
<feature type="domain" description="MADF" evidence="2">
    <location>
        <begin position="13"/>
        <end position="101"/>
    </location>
</feature>
<protein>
    <recommendedName>
        <fullName evidence="2">MADF domain-containing protein</fullName>
    </recommendedName>
</protein>